<evidence type="ECO:0000256" key="15">
    <source>
        <dbReference type="SAM" id="SignalP"/>
    </source>
</evidence>
<evidence type="ECO:0000256" key="13">
    <source>
        <dbReference type="ARBA" id="ARBA00047594"/>
    </source>
</evidence>
<dbReference type="STRING" id="1936003.STSP2_00766"/>
<dbReference type="HAMAP" id="MF_01006">
    <property type="entry name" value="Undec_diphosphatase"/>
    <property type="match status" value="1"/>
</dbReference>
<feature type="chain" id="PRO_5012798480" description="Undecaprenyl-diphosphatase" evidence="15">
    <location>
        <begin position="37"/>
        <end position="325"/>
    </location>
</feature>
<accession>A0A1U9NIP8</accession>
<evidence type="ECO:0000256" key="5">
    <source>
        <dbReference type="ARBA" id="ARBA00022475"/>
    </source>
</evidence>
<protein>
    <recommendedName>
        <fullName evidence="4 14">Undecaprenyl-diphosphatase</fullName>
        <ecNumber evidence="3 14">3.6.1.27</ecNumber>
    </recommendedName>
    <alternativeName>
        <fullName evidence="12 14">Bacitracin resistance protein</fullName>
    </alternativeName>
    <alternativeName>
        <fullName evidence="11 14">Undecaprenyl pyrophosphate phosphatase</fullName>
    </alternativeName>
</protein>
<evidence type="ECO:0000256" key="7">
    <source>
        <dbReference type="ARBA" id="ARBA00022801"/>
    </source>
</evidence>
<dbReference type="GO" id="GO:0009252">
    <property type="term" value="P:peptidoglycan biosynthetic process"/>
    <property type="evidence" value="ECO:0007669"/>
    <property type="project" value="UniProtKB-KW"/>
</dbReference>
<comment type="catalytic activity">
    <reaction evidence="13 14">
        <text>di-trans,octa-cis-undecaprenyl diphosphate + H2O = di-trans,octa-cis-undecaprenyl phosphate + phosphate + H(+)</text>
        <dbReference type="Rhea" id="RHEA:28094"/>
        <dbReference type="ChEBI" id="CHEBI:15377"/>
        <dbReference type="ChEBI" id="CHEBI:15378"/>
        <dbReference type="ChEBI" id="CHEBI:43474"/>
        <dbReference type="ChEBI" id="CHEBI:58405"/>
        <dbReference type="ChEBI" id="CHEBI:60392"/>
        <dbReference type="EC" id="3.6.1.27"/>
    </reaction>
</comment>
<keyword evidence="14" id="KW-0961">Cell wall biogenesis/degradation</keyword>
<dbReference type="GO" id="GO:0046677">
    <property type="term" value="P:response to antibiotic"/>
    <property type="evidence" value="ECO:0007669"/>
    <property type="project" value="UniProtKB-UniRule"/>
</dbReference>
<evidence type="ECO:0000256" key="12">
    <source>
        <dbReference type="ARBA" id="ARBA00032932"/>
    </source>
</evidence>
<evidence type="ECO:0000313" key="16">
    <source>
        <dbReference type="EMBL" id="AQT67618.1"/>
    </source>
</evidence>
<dbReference type="PANTHER" id="PTHR30622:SF3">
    <property type="entry name" value="UNDECAPRENYL-DIPHOSPHATASE"/>
    <property type="match status" value="1"/>
</dbReference>
<name>A0A1U9NIP8_9BACT</name>
<feature type="transmembrane region" description="Helical" evidence="14">
    <location>
        <begin position="138"/>
        <end position="158"/>
    </location>
</feature>
<dbReference type="GO" id="GO:0050380">
    <property type="term" value="F:undecaprenyl-diphosphatase activity"/>
    <property type="evidence" value="ECO:0007669"/>
    <property type="project" value="UniProtKB-UniRule"/>
</dbReference>
<keyword evidence="5 14" id="KW-1003">Cell membrane</keyword>
<dbReference type="Proteomes" id="UP000189674">
    <property type="component" value="Chromosome"/>
</dbReference>
<keyword evidence="17" id="KW-1185">Reference proteome</keyword>
<feature type="transmembrane region" description="Helical" evidence="14">
    <location>
        <begin position="224"/>
        <end position="254"/>
    </location>
</feature>
<dbReference type="EMBL" id="CP019791">
    <property type="protein sequence ID" value="AQT67618.1"/>
    <property type="molecule type" value="Genomic_DNA"/>
</dbReference>
<evidence type="ECO:0000256" key="4">
    <source>
        <dbReference type="ARBA" id="ARBA00021581"/>
    </source>
</evidence>
<gene>
    <name evidence="14 16" type="primary">uppP</name>
    <name evidence="16" type="ORF">STSP2_00766</name>
</gene>
<comment type="function">
    <text evidence="14">Catalyzes the dephosphorylation of undecaprenyl diphosphate (UPP). Confers resistance to bacitracin.</text>
</comment>
<feature type="transmembrane region" description="Helical" evidence="14">
    <location>
        <begin position="274"/>
        <end position="295"/>
    </location>
</feature>
<evidence type="ECO:0000256" key="9">
    <source>
        <dbReference type="ARBA" id="ARBA00023136"/>
    </source>
</evidence>
<dbReference type="KEGG" id="alus:STSP2_00766"/>
<evidence type="ECO:0000256" key="10">
    <source>
        <dbReference type="ARBA" id="ARBA00023251"/>
    </source>
</evidence>
<keyword evidence="7 14" id="KW-0378">Hydrolase</keyword>
<comment type="similarity">
    <text evidence="2 14">Belongs to the UppP family.</text>
</comment>
<dbReference type="GO" id="GO:0071555">
    <property type="term" value="P:cell wall organization"/>
    <property type="evidence" value="ECO:0007669"/>
    <property type="project" value="UniProtKB-KW"/>
</dbReference>
<evidence type="ECO:0000256" key="1">
    <source>
        <dbReference type="ARBA" id="ARBA00004651"/>
    </source>
</evidence>
<dbReference type="EC" id="3.6.1.27" evidence="3 14"/>
<keyword evidence="14" id="KW-0133">Cell shape</keyword>
<evidence type="ECO:0000256" key="6">
    <source>
        <dbReference type="ARBA" id="ARBA00022692"/>
    </source>
</evidence>
<feature type="transmembrane region" description="Helical" evidence="14">
    <location>
        <begin position="307"/>
        <end position="324"/>
    </location>
</feature>
<organism evidence="16 17">
    <name type="scientific">Anaerohalosphaera lusitana</name>
    <dbReference type="NCBI Taxonomy" id="1936003"/>
    <lineage>
        <taxon>Bacteria</taxon>
        <taxon>Pseudomonadati</taxon>
        <taxon>Planctomycetota</taxon>
        <taxon>Phycisphaerae</taxon>
        <taxon>Sedimentisphaerales</taxon>
        <taxon>Anaerohalosphaeraceae</taxon>
        <taxon>Anaerohalosphaera</taxon>
    </lineage>
</organism>
<dbReference type="GO" id="GO:0008360">
    <property type="term" value="P:regulation of cell shape"/>
    <property type="evidence" value="ECO:0007669"/>
    <property type="project" value="UniProtKB-KW"/>
</dbReference>
<evidence type="ECO:0000256" key="2">
    <source>
        <dbReference type="ARBA" id="ARBA00010621"/>
    </source>
</evidence>
<dbReference type="GO" id="GO:0005886">
    <property type="term" value="C:plasma membrane"/>
    <property type="evidence" value="ECO:0007669"/>
    <property type="project" value="UniProtKB-SubCell"/>
</dbReference>
<keyword evidence="9 14" id="KW-0472">Membrane</keyword>
<evidence type="ECO:0000256" key="14">
    <source>
        <dbReference type="HAMAP-Rule" id="MF_01006"/>
    </source>
</evidence>
<dbReference type="Pfam" id="PF02673">
    <property type="entry name" value="BacA"/>
    <property type="match status" value="1"/>
</dbReference>
<keyword evidence="8 14" id="KW-1133">Transmembrane helix</keyword>
<dbReference type="InterPro" id="IPR003824">
    <property type="entry name" value="UppP"/>
</dbReference>
<dbReference type="PANTHER" id="PTHR30622">
    <property type="entry name" value="UNDECAPRENYL-DIPHOSPHATASE"/>
    <property type="match status" value="1"/>
</dbReference>
<keyword evidence="6 14" id="KW-0812">Transmembrane</keyword>
<evidence type="ECO:0000256" key="3">
    <source>
        <dbReference type="ARBA" id="ARBA00012374"/>
    </source>
</evidence>
<sequence precursor="true">MLGKTNKMQSAFDSLRKPALIAAFFATALLVLPVFAAETPASAETPPAENNFSTFDAILLGVVEGITEYLPVSSTGHLLFLQKMLGLAETEQAEAAADSYAIIIQSGAILAVLGLYFKRVRQVSVGMFTGDPGRQIGINLIIAFLPAAIVGLLLQSTIKSVLFGPWPIVVAWLAGGIVILAWKRHPDKKASPADTILETMTARQALIIGLIQCIAMWPGVSRSLATILGGLLVGLPLVAAVEFSFLLGGITLGAATVYELVVHGSIVLEAYDPATAFVGFLFSLISAAIAVKWLVTYLKTHSMAIFGYYRIGLAIAAAAYLLWVA</sequence>
<dbReference type="RefSeq" id="WP_205847990.1">
    <property type="nucleotide sequence ID" value="NZ_CP019791.1"/>
</dbReference>
<keyword evidence="14" id="KW-0573">Peptidoglycan synthesis</keyword>
<evidence type="ECO:0000313" key="17">
    <source>
        <dbReference type="Proteomes" id="UP000189674"/>
    </source>
</evidence>
<dbReference type="AlphaFoldDB" id="A0A1U9NIP8"/>
<evidence type="ECO:0000256" key="8">
    <source>
        <dbReference type="ARBA" id="ARBA00022989"/>
    </source>
</evidence>
<feature type="signal peptide" evidence="15">
    <location>
        <begin position="1"/>
        <end position="36"/>
    </location>
</feature>
<comment type="subcellular location">
    <subcellularLocation>
        <location evidence="1 14">Cell membrane</location>
        <topology evidence="1 14">Multi-pass membrane protein</topology>
    </subcellularLocation>
</comment>
<evidence type="ECO:0000256" key="11">
    <source>
        <dbReference type="ARBA" id="ARBA00032707"/>
    </source>
</evidence>
<comment type="miscellaneous">
    <text evidence="14">Bacitracin is thought to be involved in the inhibition of peptidoglycan synthesis by sequestering undecaprenyl diphosphate, thereby reducing the pool of lipid carrier available.</text>
</comment>
<proteinExistence type="inferred from homology"/>
<keyword evidence="10 14" id="KW-0046">Antibiotic resistance</keyword>
<feature type="transmembrane region" description="Helical" evidence="14">
    <location>
        <begin position="99"/>
        <end position="117"/>
    </location>
</feature>
<reference evidence="17" key="1">
    <citation type="submission" date="2017-02" db="EMBL/GenBank/DDBJ databases">
        <title>Comparative genomics and description of representatives of a novel lineage of planctomycetes thriving in anoxic sediments.</title>
        <authorList>
            <person name="Spring S."/>
            <person name="Bunk B."/>
            <person name="Sproer C."/>
        </authorList>
    </citation>
    <scope>NUCLEOTIDE SEQUENCE [LARGE SCALE GENOMIC DNA]</scope>
    <source>
        <strain evidence="17">ST-NAGAB-D1</strain>
    </source>
</reference>
<feature type="transmembrane region" description="Helical" evidence="14">
    <location>
        <begin position="164"/>
        <end position="182"/>
    </location>
</feature>
<keyword evidence="15" id="KW-0732">Signal</keyword>